<feature type="transmembrane region" description="Helical" evidence="8">
    <location>
        <begin position="164"/>
        <end position="186"/>
    </location>
</feature>
<dbReference type="RefSeq" id="WP_191298556.1">
    <property type="nucleotide sequence ID" value="NZ_BNAR01000004.1"/>
</dbReference>
<comment type="caution">
    <text evidence="9">The sequence shown here is derived from an EMBL/GenBank/DDBJ whole genome shotgun (WGS) entry which is preliminary data.</text>
</comment>
<keyword evidence="7 8" id="KW-0472">Membrane</keyword>
<dbReference type="SUPFAM" id="SSF81345">
    <property type="entry name" value="ABC transporter involved in vitamin B12 uptake, BtuC"/>
    <property type="match status" value="1"/>
</dbReference>
<dbReference type="CDD" id="cd06550">
    <property type="entry name" value="TM_ABC_iron-siderophores_like"/>
    <property type="match status" value="1"/>
</dbReference>
<evidence type="ECO:0000256" key="7">
    <source>
        <dbReference type="ARBA" id="ARBA00023136"/>
    </source>
</evidence>
<evidence type="ECO:0000256" key="3">
    <source>
        <dbReference type="ARBA" id="ARBA00022448"/>
    </source>
</evidence>
<keyword evidence="6 8" id="KW-1133">Transmembrane helix</keyword>
<evidence type="ECO:0000313" key="9">
    <source>
        <dbReference type="EMBL" id="GHH39143.1"/>
    </source>
</evidence>
<dbReference type="Pfam" id="PF01032">
    <property type="entry name" value="FecCD"/>
    <property type="match status" value="1"/>
</dbReference>
<evidence type="ECO:0000256" key="5">
    <source>
        <dbReference type="ARBA" id="ARBA00022692"/>
    </source>
</evidence>
<comment type="similarity">
    <text evidence="2">Belongs to the binding-protein-dependent transport system permease family. FecCD subfamily.</text>
</comment>
<sequence length="352" mass="36154">MTADIAVRLGNAREHRRTKVIALFAGLTAALVIVSIASAGAGQYGMPVTDVLRALTGQELADPYAEGVLWSVRFPRVVMSLLVGATLGVCGALMQGTFGNPLAEPGVVGVASGAAVGACVSIVFGLTFLGAFTTPGIAFATGLITTLSVYALSRSNGRTGTVSMILTGVAVNAVAGALVALLMFVGDQSAREQIVFWQLGSVAGARWPYVWVVLPLAALTALVALATARRLDLLSLGDRQARHLGVNVERVRLVVTCAVAVGVSAAVSYAGIIAFVGLVVPHLVRIVMGPGHLVLVPASLLGGAVLLASADLLARTVVSYADLPIGMVTALVGGPFFFWLLRRTRTTAGGWA</sequence>
<evidence type="ECO:0000256" key="2">
    <source>
        <dbReference type="ARBA" id="ARBA00007935"/>
    </source>
</evidence>
<proteinExistence type="inferred from homology"/>
<dbReference type="PANTHER" id="PTHR30472:SF25">
    <property type="entry name" value="ABC TRANSPORTER PERMEASE PROTEIN MJ0876-RELATED"/>
    <property type="match status" value="1"/>
</dbReference>
<feature type="transmembrane region" description="Helical" evidence="8">
    <location>
        <begin position="251"/>
        <end position="280"/>
    </location>
</feature>
<dbReference type="InterPro" id="IPR000522">
    <property type="entry name" value="ABC_transptr_permease_BtuC"/>
</dbReference>
<keyword evidence="5 8" id="KW-0812">Transmembrane</keyword>
<feature type="transmembrane region" description="Helical" evidence="8">
    <location>
        <begin position="206"/>
        <end position="231"/>
    </location>
</feature>
<evidence type="ECO:0000256" key="1">
    <source>
        <dbReference type="ARBA" id="ARBA00004651"/>
    </source>
</evidence>
<dbReference type="InterPro" id="IPR037294">
    <property type="entry name" value="ABC_BtuC-like"/>
</dbReference>
<keyword evidence="3" id="KW-0813">Transport</keyword>
<keyword evidence="10" id="KW-1185">Reference proteome</keyword>
<feature type="transmembrane region" description="Helical" evidence="8">
    <location>
        <begin position="320"/>
        <end position="341"/>
    </location>
</feature>
<dbReference type="EMBL" id="BNAR01000004">
    <property type="protein sequence ID" value="GHH39143.1"/>
    <property type="molecule type" value="Genomic_DNA"/>
</dbReference>
<gene>
    <name evidence="9" type="ORF">GCM10017774_30280</name>
</gene>
<feature type="transmembrane region" description="Helical" evidence="8">
    <location>
        <begin position="106"/>
        <end position="126"/>
    </location>
</feature>
<name>A0ABQ3MJ00_9PSEU</name>
<keyword evidence="4" id="KW-1003">Cell membrane</keyword>
<feature type="transmembrane region" description="Helical" evidence="8">
    <location>
        <begin position="20"/>
        <end position="41"/>
    </location>
</feature>
<feature type="transmembrane region" description="Helical" evidence="8">
    <location>
        <begin position="132"/>
        <end position="152"/>
    </location>
</feature>
<protein>
    <submittedName>
        <fullName evidence="9">ABC transporter permease</fullName>
    </submittedName>
</protein>
<dbReference type="PANTHER" id="PTHR30472">
    <property type="entry name" value="FERRIC ENTEROBACTIN TRANSPORT SYSTEM PERMEASE PROTEIN"/>
    <property type="match status" value="1"/>
</dbReference>
<evidence type="ECO:0000313" key="10">
    <source>
        <dbReference type="Proteomes" id="UP000605568"/>
    </source>
</evidence>
<organism evidence="9 10">
    <name type="scientific">Lentzea cavernae</name>
    <dbReference type="NCBI Taxonomy" id="2020703"/>
    <lineage>
        <taxon>Bacteria</taxon>
        <taxon>Bacillati</taxon>
        <taxon>Actinomycetota</taxon>
        <taxon>Actinomycetes</taxon>
        <taxon>Pseudonocardiales</taxon>
        <taxon>Pseudonocardiaceae</taxon>
        <taxon>Lentzea</taxon>
    </lineage>
</organism>
<evidence type="ECO:0000256" key="6">
    <source>
        <dbReference type="ARBA" id="ARBA00022989"/>
    </source>
</evidence>
<reference evidence="10" key="1">
    <citation type="journal article" date="2019" name="Int. J. Syst. Evol. Microbiol.">
        <title>The Global Catalogue of Microorganisms (GCM) 10K type strain sequencing project: providing services to taxonomists for standard genome sequencing and annotation.</title>
        <authorList>
            <consortium name="The Broad Institute Genomics Platform"/>
            <consortium name="The Broad Institute Genome Sequencing Center for Infectious Disease"/>
            <person name="Wu L."/>
            <person name="Ma J."/>
        </authorList>
    </citation>
    <scope>NUCLEOTIDE SEQUENCE [LARGE SCALE GENOMIC DNA]</scope>
    <source>
        <strain evidence="10">CGMCC 4.7367</strain>
    </source>
</reference>
<feature type="transmembrane region" description="Helical" evidence="8">
    <location>
        <begin position="77"/>
        <end position="94"/>
    </location>
</feature>
<feature type="transmembrane region" description="Helical" evidence="8">
    <location>
        <begin position="292"/>
        <end position="313"/>
    </location>
</feature>
<comment type="subcellular location">
    <subcellularLocation>
        <location evidence="1">Cell membrane</location>
        <topology evidence="1">Multi-pass membrane protein</topology>
    </subcellularLocation>
</comment>
<dbReference type="Gene3D" id="1.10.3470.10">
    <property type="entry name" value="ABC transporter involved in vitamin B12 uptake, BtuC"/>
    <property type="match status" value="1"/>
</dbReference>
<dbReference type="Proteomes" id="UP000605568">
    <property type="component" value="Unassembled WGS sequence"/>
</dbReference>
<evidence type="ECO:0000256" key="8">
    <source>
        <dbReference type="SAM" id="Phobius"/>
    </source>
</evidence>
<accession>A0ABQ3MJ00</accession>
<evidence type="ECO:0000256" key="4">
    <source>
        <dbReference type="ARBA" id="ARBA00022475"/>
    </source>
</evidence>